<dbReference type="OrthoDB" id="2153159at2759"/>
<accession>A0A1Y1V2R3</accession>
<comment type="caution">
    <text evidence="2">The sequence shown here is derived from an EMBL/GenBank/DDBJ whole genome shotgun (WGS) entry which is preliminary data.</text>
</comment>
<evidence type="ECO:0000256" key="1">
    <source>
        <dbReference type="SAM" id="MobiDB-lite"/>
    </source>
</evidence>
<sequence length="708" mass="81453">MKYEKSKISTKSDKPKPPKTIKDIEDTLKEMDKIHNTSFFNWIKDENNASVIAFKTKDLFQENYEKQPELVYNALRFLCKDWKLSKIAELILKLFYNSNVASEKLAIIIYEVSLLLENPEKVDLISLLLIGEEPKNVAFFLYHFFKYTEKKYREHTEILNEEEFLDEINGFCSGILECLFSCLKWSNDYFRELIIEYVTLSTLEIDARREFLIRMVNIKYSRFQEEMENRKENIKSNDYSHENKNNSAFNIPRKNSIEKIEETEEVFRKSLNFGILIFNMYQVVMRTEVDDLLAVTSPTSKEIPSNSELTRDKTIEMNDLELSDDILSDNSFDYCSSKRISLKMNDDDEGVAKNHEGNHMKKDESSATLWMDDENENYDINTNNTDNINENFDNSEMSISKDYSISSIYNFGYDSSFCKNDTTSNEQEDPTTSDNSEFSYHFEELFNESIIIGNHEEVEEADLLDDFINKSFTSNTPNRRNSMLSLCSFINDHSLEENNSIRNINNDYNNNNNSESHSSSSSRCNSRYSLNLSIHTMPCLDDNSSISSHCGCNCTRYNNYSDNLLYVFPSPTSSPTLPTPPASPNFLLNDHYDSSENVCTNGKCNHSPEIGEDDYSVHNNSCTNLNDSCCQSLSTTLVSPTMTNINPNISHCQFSPELLSPSPIVQSLSVDNVYINSYGYSCTFNHVNSTPILQSTQTAASNQHDKIN</sequence>
<feature type="region of interest" description="Disordered" evidence="1">
    <location>
        <begin position="1"/>
        <end position="20"/>
    </location>
</feature>
<organism evidence="2 3">
    <name type="scientific">Piromyces finnis</name>
    <dbReference type="NCBI Taxonomy" id="1754191"/>
    <lineage>
        <taxon>Eukaryota</taxon>
        <taxon>Fungi</taxon>
        <taxon>Fungi incertae sedis</taxon>
        <taxon>Chytridiomycota</taxon>
        <taxon>Chytridiomycota incertae sedis</taxon>
        <taxon>Neocallimastigomycetes</taxon>
        <taxon>Neocallimastigales</taxon>
        <taxon>Neocallimastigaceae</taxon>
        <taxon>Piromyces</taxon>
    </lineage>
</organism>
<reference evidence="2 3" key="1">
    <citation type="submission" date="2016-08" db="EMBL/GenBank/DDBJ databases">
        <title>Genomes of anaerobic fungi encode conserved fungal cellulosomes for biomass hydrolysis.</title>
        <authorList>
            <consortium name="DOE Joint Genome Institute"/>
            <person name="Haitjema C.H."/>
            <person name="Gilmore S.P."/>
            <person name="Henske J.K."/>
            <person name="Solomon K.V."/>
            <person name="De Groot R."/>
            <person name="Kuo A."/>
            <person name="Mondo S.J."/>
            <person name="Salamov A.A."/>
            <person name="Labutti K."/>
            <person name="Zhao Z."/>
            <person name="Chiniquy J."/>
            <person name="Barry K."/>
            <person name="Brewer H.M."/>
            <person name="Purvine S.O."/>
            <person name="Wright A.T."/>
            <person name="Boxma B."/>
            <person name="Van Alen T."/>
            <person name="Hackstein J.H."/>
            <person name="Baker S.E."/>
            <person name="Grigoriev I.V."/>
            <person name="O'Malley M.A."/>
        </authorList>
    </citation>
    <scope>NUCLEOTIDE SEQUENCE [LARGE SCALE GENOMIC DNA]</scope>
    <source>
        <strain evidence="3">finn</strain>
    </source>
</reference>
<feature type="region of interest" description="Disordered" evidence="1">
    <location>
        <begin position="504"/>
        <end position="523"/>
    </location>
</feature>
<reference evidence="2 3" key="2">
    <citation type="submission" date="2016-08" db="EMBL/GenBank/DDBJ databases">
        <title>Pervasive Adenine N6-methylation of Active Genes in Fungi.</title>
        <authorList>
            <consortium name="DOE Joint Genome Institute"/>
            <person name="Mondo S.J."/>
            <person name="Dannebaum R.O."/>
            <person name="Kuo R.C."/>
            <person name="Labutti K."/>
            <person name="Haridas S."/>
            <person name="Kuo A."/>
            <person name="Salamov A."/>
            <person name="Ahrendt S.R."/>
            <person name="Lipzen A."/>
            <person name="Sullivan W."/>
            <person name="Andreopoulos W.B."/>
            <person name="Clum A."/>
            <person name="Lindquist E."/>
            <person name="Daum C."/>
            <person name="Ramamoorthy G.K."/>
            <person name="Gryganskyi A."/>
            <person name="Culley D."/>
            <person name="Magnuson J.K."/>
            <person name="James T.Y."/>
            <person name="O'Malley M.A."/>
            <person name="Stajich J.E."/>
            <person name="Spatafora J.W."/>
            <person name="Visel A."/>
            <person name="Grigoriev I.V."/>
        </authorList>
    </citation>
    <scope>NUCLEOTIDE SEQUENCE [LARGE SCALE GENOMIC DNA]</scope>
    <source>
        <strain evidence="3">finn</strain>
    </source>
</reference>
<gene>
    <name evidence="2" type="ORF">BCR36DRAFT_414267</name>
</gene>
<proteinExistence type="predicted"/>
<evidence type="ECO:0000313" key="3">
    <source>
        <dbReference type="Proteomes" id="UP000193719"/>
    </source>
</evidence>
<name>A0A1Y1V2R3_9FUNG</name>
<evidence type="ECO:0000313" key="2">
    <source>
        <dbReference type="EMBL" id="ORX45953.1"/>
    </source>
</evidence>
<dbReference type="EMBL" id="MCFH01000037">
    <property type="protein sequence ID" value="ORX45953.1"/>
    <property type="molecule type" value="Genomic_DNA"/>
</dbReference>
<protein>
    <submittedName>
        <fullName evidence="2">Uncharacterized protein</fullName>
    </submittedName>
</protein>
<dbReference type="Proteomes" id="UP000193719">
    <property type="component" value="Unassembled WGS sequence"/>
</dbReference>
<dbReference type="AlphaFoldDB" id="A0A1Y1V2R3"/>
<keyword evidence="3" id="KW-1185">Reference proteome</keyword>